<protein>
    <recommendedName>
        <fullName evidence="2">Choloylglycine hydrolase/NAAA C-terminal domain-containing protein</fullName>
    </recommendedName>
</protein>
<evidence type="ECO:0000256" key="1">
    <source>
        <dbReference type="ARBA" id="ARBA00022801"/>
    </source>
</evidence>
<dbReference type="EMBL" id="BSEC01000002">
    <property type="protein sequence ID" value="GLI95248.1"/>
    <property type="molecule type" value="Genomic_DNA"/>
</dbReference>
<evidence type="ECO:0000259" key="2">
    <source>
        <dbReference type="Pfam" id="PF02275"/>
    </source>
</evidence>
<gene>
    <name evidence="3" type="ORF">LMG27198_42400</name>
</gene>
<reference evidence="3" key="1">
    <citation type="journal article" date="2023" name="Int. J. Syst. Evol. Microbiol.">
        <title>Methylocystis iwaonis sp. nov., a type II methane-oxidizing bacterium from surface soil of a rice paddy field in Japan, and emended description of the genus Methylocystis (ex Whittenbury et al. 1970) Bowman et al. 1993.</title>
        <authorList>
            <person name="Kaise H."/>
            <person name="Sawadogo J.B."/>
            <person name="Alam M.S."/>
            <person name="Ueno C."/>
            <person name="Dianou D."/>
            <person name="Shinjo R."/>
            <person name="Asakawa S."/>
        </authorList>
    </citation>
    <scope>NUCLEOTIDE SEQUENCE</scope>
    <source>
        <strain evidence="3">LMG27198</strain>
    </source>
</reference>
<dbReference type="InterPro" id="IPR029132">
    <property type="entry name" value="CBAH/NAAA_C"/>
</dbReference>
<dbReference type="Pfam" id="PF02275">
    <property type="entry name" value="CBAH"/>
    <property type="match status" value="1"/>
</dbReference>
<dbReference type="InterPro" id="IPR029055">
    <property type="entry name" value="Ntn_hydrolases_N"/>
</dbReference>
<dbReference type="RefSeq" id="WP_281806082.1">
    <property type="nucleotide sequence ID" value="NZ_BSEC01000002.1"/>
</dbReference>
<dbReference type="AlphaFoldDB" id="A0A9W6GY59"/>
<evidence type="ECO:0000313" key="4">
    <source>
        <dbReference type="Proteomes" id="UP001144323"/>
    </source>
</evidence>
<accession>A0A9W6GY59</accession>
<sequence length="68" mass="7770">MYNTEYRTVSDLSNRVYFFELTTGPNVIWTDFAKFDLKPGAPVMSLDPDNNGLSGDVTKKFRKTKALF</sequence>
<keyword evidence="4" id="KW-1185">Reference proteome</keyword>
<dbReference type="SUPFAM" id="SSF56235">
    <property type="entry name" value="N-terminal nucleophile aminohydrolases (Ntn hydrolases)"/>
    <property type="match status" value="1"/>
</dbReference>
<name>A0A9W6GY59_9HYPH</name>
<dbReference type="Gene3D" id="3.60.60.10">
    <property type="entry name" value="Penicillin V Acylase, Chain A"/>
    <property type="match status" value="1"/>
</dbReference>
<keyword evidence="1" id="KW-0378">Hydrolase</keyword>
<proteinExistence type="predicted"/>
<dbReference type="GO" id="GO:0016787">
    <property type="term" value="F:hydrolase activity"/>
    <property type="evidence" value="ECO:0007669"/>
    <property type="project" value="UniProtKB-KW"/>
</dbReference>
<comment type="caution">
    <text evidence="3">The sequence shown here is derived from an EMBL/GenBank/DDBJ whole genome shotgun (WGS) entry which is preliminary data.</text>
</comment>
<organism evidence="3 4">
    <name type="scientific">Methylocystis echinoides</name>
    <dbReference type="NCBI Taxonomy" id="29468"/>
    <lineage>
        <taxon>Bacteria</taxon>
        <taxon>Pseudomonadati</taxon>
        <taxon>Pseudomonadota</taxon>
        <taxon>Alphaproteobacteria</taxon>
        <taxon>Hyphomicrobiales</taxon>
        <taxon>Methylocystaceae</taxon>
        <taxon>Methylocystis</taxon>
    </lineage>
</organism>
<feature type="domain" description="Choloylglycine hydrolase/NAAA C-terminal" evidence="2">
    <location>
        <begin position="2"/>
        <end position="37"/>
    </location>
</feature>
<evidence type="ECO:0000313" key="3">
    <source>
        <dbReference type="EMBL" id="GLI95248.1"/>
    </source>
</evidence>
<dbReference type="Proteomes" id="UP001144323">
    <property type="component" value="Unassembled WGS sequence"/>
</dbReference>